<dbReference type="Proteomes" id="UP000198559">
    <property type="component" value="Unassembled WGS sequence"/>
</dbReference>
<organism evidence="1 2">
    <name type="scientific">Bathymodiolus azoricus thioautotrophic gill symbiont</name>
    <dbReference type="NCBI Taxonomy" id="235205"/>
    <lineage>
        <taxon>Bacteria</taxon>
        <taxon>Pseudomonadati</taxon>
        <taxon>Pseudomonadota</taxon>
        <taxon>Gammaproteobacteria</taxon>
        <taxon>sulfur-oxidizing symbionts</taxon>
    </lineage>
</organism>
<name>A0A1H6LWY6_9GAMM</name>
<proteinExistence type="predicted"/>
<dbReference type="EMBL" id="CVUD02000230">
    <property type="protein sequence ID" value="SEH90949.1"/>
    <property type="molecule type" value="Genomic_DNA"/>
</dbReference>
<sequence>MSPAFIKGVCKAMRMRETFQQIYQAPDMQTFKTCYKNGITGLVSVVCIQALPACF</sequence>
<protein>
    <submittedName>
        <fullName evidence="1">Uncharacterized protein</fullName>
    </submittedName>
</protein>
<dbReference type="AlphaFoldDB" id="A0A1H6LWY6"/>
<evidence type="ECO:0000313" key="1">
    <source>
        <dbReference type="EMBL" id="SEH90949.1"/>
    </source>
</evidence>
<gene>
    <name evidence="1" type="ORF">BAZSYMB_GCONTIG00626_3</name>
</gene>
<accession>A0A1H6LWY6</accession>
<reference evidence="2" key="1">
    <citation type="submission" date="2016-06" db="EMBL/GenBank/DDBJ databases">
        <authorList>
            <person name="Petersen J."/>
            <person name="Sayavedra L."/>
        </authorList>
    </citation>
    <scope>NUCLEOTIDE SEQUENCE [LARGE SCALE GENOMIC DNA]</scope>
    <source>
        <strain evidence="2">BazSymB</strain>
    </source>
</reference>
<evidence type="ECO:0000313" key="2">
    <source>
        <dbReference type="Proteomes" id="UP000198559"/>
    </source>
</evidence>